<evidence type="ECO:0000256" key="1">
    <source>
        <dbReference type="SAM" id="SignalP"/>
    </source>
</evidence>
<dbReference type="EMBL" id="BATM01000043">
    <property type="protein sequence ID" value="GAD80797.1"/>
    <property type="molecule type" value="Genomic_DNA"/>
</dbReference>
<proteinExistence type="predicted"/>
<name>U3B5V2_9VIBR</name>
<sequence length="194" mass="20768">YSSLDRFCMKKRLIAVAFTTALASSMACAQTPVMFSTINNTNAPKDNVVHGVRLSVLHGKVSEVQGVDFSLLGMSESDRTTGVNFNIAFGANKVNQEMTGVSFGWFNWNTGKTTGANLGLANITHDVNGLNWSAVNYSTGTTVADVGLVSLSNQSTVQVGIFNHTKHIDAVQVGLINCADNGFLKCFPIVNFPK</sequence>
<reference evidence="2 3" key="1">
    <citation type="submission" date="2013-09" db="EMBL/GenBank/DDBJ databases">
        <title>Whole genome shotgun sequence of Vibrio ezurae NBRC 102218.</title>
        <authorList>
            <person name="Yoshida I."/>
            <person name="Hosoyama A."/>
            <person name="Numata M."/>
            <person name="Hashimoto M."/>
            <person name="Hosoyama Y."/>
            <person name="Tsuchikane K."/>
            <person name="Noguchi M."/>
            <person name="Hirakata S."/>
            <person name="Ichikawa N."/>
            <person name="Ohji S."/>
            <person name="Yamazoe A."/>
            <person name="Fujita N."/>
        </authorList>
    </citation>
    <scope>NUCLEOTIDE SEQUENCE [LARGE SCALE GENOMIC DNA]</scope>
    <source>
        <strain evidence="2 3">NBRC 102218</strain>
    </source>
</reference>
<dbReference type="eggNOG" id="ENOG5032GS7">
    <property type="taxonomic scope" value="Bacteria"/>
</dbReference>
<feature type="chain" id="PRO_5004640191" description="PhaC PHA synthase" evidence="1">
    <location>
        <begin position="30"/>
        <end position="194"/>
    </location>
</feature>
<accession>U3B5V2</accession>
<evidence type="ECO:0000313" key="2">
    <source>
        <dbReference type="EMBL" id="GAD80797.1"/>
    </source>
</evidence>
<organism evidence="2 3">
    <name type="scientific">Vibrio ezurae NBRC 102218</name>
    <dbReference type="NCBI Taxonomy" id="1219080"/>
    <lineage>
        <taxon>Bacteria</taxon>
        <taxon>Pseudomonadati</taxon>
        <taxon>Pseudomonadota</taxon>
        <taxon>Gammaproteobacteria</taxon>
        <taxon>Vibrionales</taxon>
        <taxon>Vibrionaceae</taxon>
        <taxon>Vibrio</taxon>
    </lineage>
</organism>
<dbReference type="NCBIfam" id="NF047437">
    <property type="entry name" value="VC2662_fam"/>
    <property type="match status" value="1"/>
</dbReference>
<comment type="caution">
    <text evidence="2">The sequence shown here is derived from an EMBL/GenBank/DDBJ whole genome shotgun (WGS) entry which is preliminary data.</text>
</comment>
<feature type="signal peptide" evidence="1">
    <location>
        <begin position="1"/>
        <end position="29"/>
    </location>
</feature>
<dbReference type="Proteomes" id="UP000016562">
    <property type="component" value="Unassembled WGS sequence"/>
</dbReference>
<protein>
    <recommendedName>
        <fullName evidence="4">PhaC PHA synthase</fullName>
    </recommendedName>
</protein>
<dbReference type="STRING" id="1219080.VEZ01S_43_00070"/>
<keyword evidence="3" id="KW-1185">Reference proteome</keyword>
<gene>
    <name evidence="2" type="ORF">VEZ01S_43_00070</name>
</gene>
<evidence type="ECO:0000313" key="3">
    <source>
        <dbReference type="Proteomes" id="UP000016562"/>
    </source>
</evidence>
<keyword evidence="1" id="KW-0732">Signal</keyword>
<feature type="non-terminal residue" evidence="2">
    <location>
        <position position="1"/>
    </location>
</feature>
<evidence type="ECO:0008006" key="4">
    <source>
        <dbReference type="Google" id="ProtNLM"/>
    </source>
</evidence>
<dbReference type="AlphaFoldDB" id="U3B5V2"/>